<organism evidence="2 3">
    <name type="scientific">Variimorphobacter saccharofermentans</name>
    <dbReference type="NCBI Taxonomy" id="2755051"/>
    <lineage>
        <taxon>Bacteria</taxon>
        <taxon>Bacillati</taxon>
        <taxon>Bacillota</taxon>
        <taxon>Clostridia</taxon>
        <taxon>Lachnospirales</taxon>
        <taxon>Lachnospiraceae</taxon>
        <taxon>Variimorphobacter</taxon>
    </lineage>
</organism>
<keyword evidence="3" id="KW-1185">Reference proteome</keyword>
<evidence type="ECO:0000313" key="2">
    <source>
        <dbReference type="EMBL" id="MBB2183965.1"/>
    </source>
</evidence>
<accession>A0A839K226</accession>
<gene>
    <name evidence="2" type="ORF">H0486_13880</name>
</gene>
<keyword evidence="1" id="KW-0472">Membrane</keyword>
<keyword evidence="1" id="KW-1133">Transmembrane helix</keyword>
<reference evidence="2 3" key="1">
    <citation type="submission" date="2020-07" db="EMBL/GenBank/DDBJ databases">
        <title>Characterization and genome sequencing of isolate MD1, a novel member within the family Lachnospiraceae.</title>
        <authorList>
            <person name="Rettenmaier R."/>
            <person name="Di Bello L."/>
            <person name="Zinser C."/>
            <person name="Scheitz K."/>
            <person name="Liebl W."/>
            <person name="Zverlov V."/>
        </authorList>
    </citation>
    <scope>NUCLEOTIDE SEQUENCE [LARGE SCALE GENOMIC DNA]</scope>
    <source>
        <strain evidence="2 3">MD1</strain>
    </source>
</reference>
<dbReference type="Proteomes" id="UP000574276">
    <property type="component" value="Unassembled WGS sequence"/>
</dbReference>
<sequence>MNRFHKKEILLIMGMVFTILVSHLPVLYTAFYHELTGQPKAETGMLQLPESNTGKRIILDGEWEFYWKKLIVTDNEAYASPDLYLPVPHCGSRYRL</sequence>
<keyword evidence="1" id="KW-0812">Transmembrane</keyword>
<proteinExistence type="predicted"/>
<protein>
    <submittedName>
        <fullName evidence="2">Uncharacterized protein</fullName>
    </submittedName>
</protein>
<dbReference type="AlphaFoldDB" id="A0A839K226"/>
<evidence type="ECO:0000313" key="3">
    <source>
        <dbReference type="Proteomes" id="UP000574276"/>
    </source>
</evidence>
<dbReference type="EMBL" id="JACEGA010000001">
    <property type="protein sequence ID" value="MBB2183965.1"/>
    <property type="molecule type" value="Genomic_DNA"/>
</dbReference>
<name>A0A839K226_9FIRM</name>
<comment type="caution">
    <text evidence="2">The sequence shown here is derived from an EMBL/GenBank/DDBJ whole genome shotgun (WGS) entry which is preliminary data.</text>
</comment>
<evidence type="ECO:0000256" key="1">
    <source>
        <dbReference type="SAM" id="Phobius"/>
    </source>
</evidence>
<feature type="transmembrane region" description="Helical" evidence="1">
    <location>
        <begin position="9"/>
        <end position="31"/>
    </location>
</feature>
<dbReference type="RefSeq" id="WP_228353575.1">
    <property type="nucleotide sequence ID" value="NZ_JACEGA010000001.1"/>
</dbReference>